<keyword evidence="3" id="KW-1185">Reference proteome</keyword>
<organism evidence="2 3">
    <name type="scientific">Vibrio agarilyticus</name>
    <dbReference type="NCBI Taxonomy" id="2726741"/>
    <lineage>
        <taxon>Bacteria</taxon>
        <taxon>Pseudomonadati</taxon>
        <taxon>Pseudomonadota</taxon>
        <taxon>Gammaproteobacteria</taxon>
        <taxon>Vibrionales</taxon>
        <taxon>Vibrionaceae</taxon>
        <taxon>Vibrio</taxon>
    </lineage>
</organism>
<name>A0A7X8YHW5_9VIBR</name>
<dbReference type="Pfam" id="PF04964">
    <property type="entry name" value="Flp_Fap"/>
    <property type="match status" value="1"/>
</dbReference>
<feature type="transmembrane region" description="Helical" evidence="1">
    <location>
        <begin position="25"/>
        <end position="44"/>
    </location>
</feature>
<accession>A0A7X8YHW5</accession>
<dbReference type="Proteomes" id="UP000535589">
    <property type="component" value="Unassembled WGS sequence"/>
</dbReference>
<keyword evidence="1" id="KW-0812">Transmembrane</keyword>
<dbReference type="AlphaFoldDB" id="A0A7X8YHW5"/>
<evidence type="ECO:0000313" key="2">
    <source>
        <dbReference type="EMBL" id="NLS13777.1"/>
    </source>
</evidence>
<gene>
    <name evidence="2" type="ORF">HGP28_12835</name>
</gene>
<dbReference type="EMBL" id="JABAIK010000012">
    <property type="protein sequence ID" value="NLS13777.1"/>
    <property type="molecule type" value="Genomic_DNA"/>
</dbReference>
<comment type="caution">
    <text evidence="2">The sequence shown here is derived from an EMBL/GenBank/DDBJ whole genome shotgun (WGS) entry which is preliminary data.</text>
</comment>
<keyword evidence="1" id="KW-1133">Transmembrane helix</keyword>
<proteinExistence type="predicted"/>
<evidence type="ECO:0000313" key="3">
    <source>
        <dbReference type="Proteomes" id="UP000535589"/>
    </source>
</evidence>
<dbReference type="InterPro" id="IPR007047">
    <property type="entry name" value="Flp_Fap"/>
</dbReference>
<keyword evidence="1" id="KW-0472">Membrane</keyword>
<protein>
    <submittedName>
        <fullName evidence="2">Flp family type IVb pilin</fullName>
    </submittedName>
</protein>
<evidence type="ECO:0000256" key="1">
    <source>
        <dbReference type="SAM" id="Phobius"/>
    </source>
</evidence>
<sequence>MLTKLFVKTQVALENYKQDQNGVTAVEYGLIAAAMAALLGVIFAGDGSFVTSLKGVFTTIATSLSTPGIS</sequence>
<reference evidence="2 3" key="1">
    <citation type="submission" date="2020-04" db="EMBL/GenBank/DDBJ databases">
        <title>Vibrio sp. SM6, a novel species isolated from seawater.</title>
        <authorList>
            <person name="Wang X."/>
        </authorList>
    </citation>
    <scope>NUCLEOTIDE SEQUENCE [LARGE SCALE GENOMIC DNA]</scope>
    <source>
        <strain evidence="2 3">SM6</strain>
    </source>
</reference>
<dbReference type="RefSeq" id="WP_168836941.1">
    <property type="nucleotide sequence ID" value="NZ_JABAIK010000012.1"/>
</dbReference>